<evidence type="ECO:0000313" key="2">
    <source>
        <dbReference type="Proteomes" id="UP000299102"/>
    </source>
</evidence>
<proteinExistence type="predicted"/>
<keyword evidence="2" id="KW-1185">Reference proteome</keyword>
<name>A0A4C1TYN7_EUMVA</name>
<reference evidence="1 2" key="1">
    <citation type="journal article" date="2019" name="Commun. Biol.">
        <title>The bagworm genome reveals a unique fibroin gene that provides high tensile strength.</title>
        <authorList>
            <person name="Kono N."/>
            <person name="Nakamura H."/>
            <person name="Ohtoshi R."/>
            <person name="Tomita M."/>
            <person name="Numata K."/>
            <person name="Arakawa K."/>
        </authorList>
    </citation>
    <scope>NUCLEOTIDE SEQUENCE [LARGE SCALE GENOMIC DNA]</scope>
</reference>
<comment type="caution">
    <text evidence="1">The sequence shown here is derived from an EMBL/GenBank/DDBJ whole genome shotgun (WGS) entry which is preliminary data.</text>
</comment>
<gene>
    <name evidence="1" type="ORF">EVAR_8531_1</name>
</gene>
<evidence type="ECO:0000313" key="1">
    <source>
        <dbReference type="EMBL" id="GBP18706.1"/>
    </source>
</evidence>
<dbReference type="AlphaFoldDB" id="A0A4C1TYN7"/>
<organism evidence="1 2">
    <name type="scientific">Eumeta variegata</name>
    <name type="common">Bagworm moth</name>
    <name type="synonym">Eumeta japonica</name>
    <dbReference type="NCBI Taxonomy" id="151549"/>
    <lineage>
        <taxon>Eukaryota</taxon>
        <taxon>Metazoa</taxon>
        <taxon>Ecdysozoa</taxon>
        <taxon>Arthropoda</taxon>
        <taxon>Hexapoda</taxon>
        <taxon>Insecta</taxon>
        <taxon>Pterygota</taxon>
        <taxon>Neoptera</taxon>
        <taxon>Endopterygota</taxon>
        <taxon>Lepidoptera</taxon>
        <taxon>Glossata</taxon>
        <taxon>Ditrysia</taxon>
        <taxon>Tineoidea</taxon>
        <taxon>Psychidae</taxon>
        <taxon>Oiketicinae</taxon>
        <taxon>Eumeta</taxon>
    </lineage>
</organism>
<protein>
    <submittedName>
        <fullName evidence="1">Uncharacterized protein</fullName>
    </submittedName>
</protein>
<accession>A0A4C1TYN7</accession>
<dbReference type="Proteomes" id="UP000299102">
    <property type="component" value="Unassembled WGS sequence"/>
</dbReference>
<dbReference type="EMBL" id="BGZK01000100">
    <property type="protein sequence ID" value="GBP18706.1"/>
    <property type="molecule type" value="Genomic_DNA"/>
</dbReference>
<sequence>MAVRFYSGNTRTGRARALHLRSLSLFVGQIKHNVTAVGRAPKRRIPPAQDASARSLPSREFYFFFYSVKEVVFHFILIDSRRFNAYRMGRVVGTFKFSKKDAYLSE</sequence>